<keyword evidence="9 14" id="KW-0443">Lipid metabolism</keyword>
<dbReference type="EMBL" id="JADCTT010000005">
    <property type="protein sequence ID" value="KAF9752255.1"/>
    <property type="molecule type" value="Genomic_DNA"/>
</dbReference>
<keyword evidence="10 14" id="KW-0472">Membrane</keyword>
<evidence type="ECO:0000256" key="8">
    <source>
        <dbReference type="ARBA" id="ARBA00022989"/>
    </source>
</evidence>
<keyword evidence="14" id="KW-0256">Endoplasmic reticulum</keyword>
<keyword evidence="11 14" id="KW-0275">Fatty acid biosynthesis</keyword>
<comment type="caution">
    <text evidence="15">The sequence shown here is derived from an EMBL/GenBank/DDBJ whole genome shotgun (WGS) entry which is preliminary data.</text>
</comment>
<evidence type="ECO:0000256" key="5">
    <source>
        <dbReference type="ARBA" id="ARBA00022516"/>
    </source>
</evidence>
<dbReference type="InterPro" id="IPR007482">
    <property type="entry name" value="Tyr_Pase-like_PTPLA"/>
</dbReference>
<comment type="caution">
    <text evidence="14">Lacks conserved residue(s) required for the propagation of feature annotation.</text>
</comment>
<feature type="transmembrane region" description="Helical" evidence="14">
    <location>
        <begin position="185"/>
        <end position="207"/>
    </location>
</feature>
<evidence type="ECO:0000313" key="15">
    <source>
        <dbReference type="EMBL" id="KAF9752255.1"/>
    </source>
</evidence>
<comment type="similarity">
    <text evidence="3 14">Belongs to the very long-chain fatty acids dehydratase HACD family.</text>
</comment>
<gene>
    <name evidence="15" type="ORF">IM811_014049</name>
</gene>
<comment type="pathway">
    <text evidence="2 14">Lipid metabolism; fatty acid biosynthesis.</text>
</comment>
<dbReference type="AlphaFoldDB" id="A0A8H7NAV8"/>
<organism evidence="15 16">
    <name type="scientific">Bionectria ochroleuca</name>
    <name type="common">Gliocladium roseum</name>
    <dbReference type="NCBI Taxonomy" id="29856"/>
    <lineage>
        <taxon>Eukaryota</taxon>
        <taxon>Fungi</taxon>
        <taxon>Dikarya</taxon>
        <taxon>Ascomycota</taxon>
        <taxon>Pezizomycotina</taxon>
        <taxon>Sordariomycetes</taxon>
        <taxon>Hypocreomycetidae</taxon>
        <taxon>Hypocreales</taxon>
        <taxon>Bionectriaceae</taxon>
        <taxon>Clonostachys</taxon>
    </lineage>
</organism>
<evidence type="ECO:0000256" key="12">
    <source>
        <dbReference type="ARBA" id="ARBA00023239"/>
    </source>
</evidence>
<dbReference type="GO" id="GO:0042761">
    <property type="term" value="P:very long-chain fatty acid biosynthetic process"/>
    <property type="evidence" value="ECO:0007669"/>
    <property type="project" value="TreeGrafter"/>
</dbReference>
<keyword evidence="5 14" id="KW-0444">Lipid biosynthesis</keyword>
<comment type="subcellular location">
    <subcellularLocation>
        <location evidence="14">Endoplasmic reticulum membrane</location>
        <topology evidence="14">Multi-pass membrane protein</topology>
    </subcellularLocation>
    <subcellularLocation>
        <location evidence="1">Membrane</location>
        <topology evidence="1">Multi-pass membrane protein</topology>
    </subcellularLocation>
</comment>
<evidence type="ECO:0000256" key="9">
    <source>
        <dbReference type="ARBA" id="ARBA00023098"/>
    </source>
</evidence>
<evidence type="ECO:0000256" key="13">
    <source>
        <dbReference type="ARBA" id="ARBA00036671"/>
    </source>
</evidence>
<proteinExistence type="inferred from homology"/>
<dbReference type="PANTHER" id="PTHR11035:SF3">
    <property type="entry name" value="VERY-LONG-CHAIN (3R)-3-HYDROXYACYL-COA DEHYDRATASE"/>
    <property type="match status" value="1"/>
</dbReference>
<comment type="function">
    <text evidence="14">Catalyzes the third of the four reactions of the long-chain fatty acids elongation cycle. This endoplasmic reticulum-bound enzymatic process, allows the addition of two carbons to the chain of long- and very long-chain fatty acids/VLCFAs per cycle. This enzyme catalyzes the dehydration of the 3-hydroxyacyl-CoA intermediate into trans-2,3-enoyl-CoA, within each cycle of fatty acid elongation. Thereby, it participates to the production of VLCFAs of different chain lengths that are involved in multiple biological processes as precursors of membrane lipids and lipid mediators.</text>
</comment>
<dbReference type="GO" id="GO:0030497">
    <property type="term" value="P:fatty acid elongation"/>
    <property type="evidence" value="ECO:0007669"/>
    <property type="project" value="TreeGrafter"/>
</dbReference>
<dbReference type="Pfam" id="PF04387">
    <property type="entry name" value="PTPLA"/>
    <property type="match status" value="1"/>
</dbReference>
<evidence type="ECO:0000256" key="11">
    <source>
        <dbReference type="ARBA" id="ARBA00023160"/>
    </source>
</evidence>
<keyword evidence="6 14" id="KW-0812">Transmembrane</keyword>
<evidence type="ECO:0000256" key="1">
    <source>
        <dbReference type="ARBA" id="ARBA00004141"/>
    </source>
</evidence>
<protein>
    <recommendedName>
        <fullName evidence="4 14">Very-long-chain (3R)-3-hydroxyacyl-CoA dehydratase</fullName>
        <ecNumber evidence="4 14">4.2.1.134</ecNumber>
    </recommendedName>
</protein>
<dbReference type="GO" id="GO:0030148">
    <property type="term" value="P:sphingolipid biosynthetic process"/>
    <property type="evidence" value="ECO:0007669"/>
    <property type="project" value="TreeGrafter"/>
</dbReference>
<sequence length="228" mass="25354">MAPPNQQSKPETAKVNESPIKNAYLLFYNAISAVAWGIVLARTVSITGLEGPEAVFPAIGNRTKWTQTAAGLEILHSLLGVVRAPVFTTVMQVASRFLLVWGVVHPFPELAVQSPFYVSMLLAWSLTEVIRYSFFAVGLRFGGQPAFLTWLRYNTFFVLYPVGITSECALIYLATGPAAEQYGDVFKYGLYAILATYVPGAYTLYTYMMKQRKKVMRNLKAKNEKASQ</sequence>
<evidence type="ECO:0000256" key="7">
    <source>
        <dbReference type="ARBA" id="ARBA00022832"/>
    </source>
</evidence>
<keyword evidence="12 14" id="KW-0456">Lyase</keyword>
<evidence type="ECO:0000256" key="14">
    <source>
        <dbReference type="RuleBase" id="RU363109"/>
    </source>
</evidence>
<comment type="catalytic activity">
    <reaction evidence="13 14">
        <text>a very-long-chain (3R)-3-hydroxyacyl-CoA = a very-long-chain (2E)-enoyl-CoA + H2O</text>
        <dbReference type="Rhea" id="RHEA:45812"/>
        <dbReference type="ChEBI" id="CHEBI:15377"/>
        <dbReference type="ChEBI" id="CHEBI:83728"/>
        <dbReference type="ChEBI" id="CHEBI:85440"/>
        <dbReference type="EC" id="4.2.1.134"/>
    </reaction>
</comment>
<evidence type="ECO:0000256" key="2">
    <source>
        <dbReference type="ARBA" id="ARBA00005194"/>
    </source>
</evidence>
<accession>A0A8H7NAV8</accession>
<dbReference type="GO" id="GO:0005789">
    <property type="term" value="C:endoplasmic reticulum membrane"/>
    <property type="evidence" value="ECO:0007669"/>
    <property type="project" value="UniProtKB-SubCell"/>
</dbReference>
<keyword evidence="7 14" id="KW-0276">Fatty acid metabolism</keyword>
<evidence type="ECO:0000256" key="4">
    <source>
        <dbReference type="ARBA" id="ARBA00013122"/>
    </source>
</evidence>
<feature type="transmembrane region" description="Helical" evidence="14">
    <location>
        <begin position="151"/>
        <end position="173"/>
    </location>
</feature>
<evidence type="ECO:0000256" key="3">
    <source>
        <dbReference type="ARBA" id="ARBA00007811"/>
    </source>
</evidence>
<evidence type="ECO:0000313" key="16">
    <source>
        <dbReference type="Proteomes" id="UP000616885"/>
    </source>
</evidence>
<reference evidence="15" key="1">
    <citation type="submission" date="2020-10" db="EMBL/GenBank/DDBJ databases">
        <title>High-Quality Genome Resource of Clonostachys rosea strain S41 by Oxford Nanopore Long-Read Sequencing.</title>
        <authorList>
            <person name="Wang H."/>
        </authorList>
    </citation>
    <scope>NUCLEOTIDE SEQUENCE</scope>
    <source>
        <strain evidence="15">S41</strain>
    </source>
</reference>
<dbReference type="Proteomes" id="UP000616885">
    <property type="component" value="Unassembled WGS sequence"/>
</dbReference>
<dbReference type="EC" id="4.2.1.134" evidence="4 14"/>
<evidence type="ECO:0000256" key="10">
    <source>
        <dbReference type="ARBA" id="ARBA00023136"/>
    </source>
</evidence>
<keyword evidence="8 14" id="KW-1133">Transmembrane helix</keyword>
<dbReference type="PANTHER" id="PTHR11035">
    <property type="entry name" value="VERY-LONG-CHAIN (3R)-3-HYDROXYACYL-COA DEHYDRATASE"/>
    <property type="match status" value="1"/>
</dbReference>
<dbReference type="GO" id="GO:0102158">
    <property type="term" value="F:very-long-chain (3R)-3-hydroxyacyl-CoA dehydratase activity"/>
    <property type="evidence" value="ECO:0007669"/>
    <property type="project" value="UniProtKB-EC"/>
</dbReference>
<feature type="transmembrane region" description="Helical" evidence="14">
    <location>
        <begin position="23"/>
        <end position="41"/>
    </location>
</feature>
<name>A0A8H7NAV8_BIOOC</name>
<dbReference type="UniPathway" id="UPA00094"/>
<evidence type="ECO:0000256" key="6">
    <source>
        <dbReference type="ARBA" id="ARBA00022692"/>
    </source>
</evidence>
<feature type="transmembrane region" description="Helical" evidence="14">
    <location>
        <begin position="116"/>
        <end position="139"/>
    </location>
</feature>